<dbReference type="PANTHER" id="PTHR42794:SF1">
    <property type="entry name" value="HEMIN IMPORT ATP-BINDING PROTEIN HMUV"/>
    <property type="match status" value="1"/>
</dbReference>
<evidence type="ECO:0000256" key="1">
    <source>
        <dbReference type="ARBA" id="ARBA00022448"/>
    </source>
</evidence>
<comment type="caution">
    <text evidence="6">The sequence shown here is derived from an EMBL/GenBank/DDBJ whole genome shotgun (WGS) entry which is preliminary data.</text>
</comment>
<keyword evidence="4" id="KW-1278">Translocase</keyword>
<protein>
    <submittedName>
        <fullName evidence="6">Adenosylcobinamide amidohydrolase</fullName>
    </submittedName>
</protein>
<dbReference type="Pfam" id="PF00005">
    <property type="entry name" value="ABC_tran"/>
    <property type="match status" value="1"/>
</dbReference>
<dbReference type="InterPro" id="IPR003439">
    <property type="entry name" value="ABC_transporter-like_ATP-bd"/>
</dbReference>
<proteinExistence type="predicted"/>
<sequence length="490" mass="53428">MLKVDNLSGGYGKEPIVKNISFSVEKGEVLGILGPNGSGKSTLLKIISGILPKLEGTVEIDGKDSAVYSQKQFARKVAVLPQLHAHAFSHSVKDTVALGRYPHQSGLFSSWSNEDERAVNEALAYTGVTRYSDTPIELLSGGEQQRVFVAQALAQEAPILLLDEPTNHLDIAHQQQLLDTIRKQKNEKGVTVVSVFHDINLASLYCDRLLLMENGRIATIGDPKDVIQETTIGTVYNARVKTQPHPELPKPQMTLLPDTKEEEKPFTVNKQQFTVSADHVSFKVDQPLKTISSAVTNPGMGWYRAFVNRHVDANYNADDVKAEMADYLGKRGYHLTDTVGMMTAVTTEHAEIGEYKGEFGSVLIMVTAGVGNAVDVSESLTRDREQRIGTINTWVIVNGHLPDEAFIQAMITATEAKTKALQTEDIKDPLTGTIATGTSTDSLLIAATQEGEHLPYAGPITPLGKLIGHGVYDSTVRAVQAYKKAKVWPS</sequence>
<dbReference type="Gene3D" id="3.40.50.300">
    <property type="entry name" value="P-loop containing nucleotide triphosphate hydrolases"/>
    <property type="match status" value="1"/>
</dbReference>
<evidence type="ECO:0000259" key="5">
    <source>
        <dbReference type="PROSITE" id="PS50893"/>
    </source>
</evidence>
<dbReference type="EMBL" id="JAROCC010000001">
    <property type="protein sequence ID" value="MDN4606043.1"/>
    <property type="molecule type" value="Genomic_DNA"/>
</dbReference>
<organism evidence="6 7">
    <name type="scientific">Sporosarcina highlanderae</name>
    <dbReference type="NCBI Taxonomy" id="3035916"/>
    <lineage>
        <taxon>Bacteria</taxon>
        <taxon>Bacillati</taxon>
        <taxon>Bacillota</taxon>
        <taxon>Bacilli</taxon>
        <taxon>Bacillales</taxon>
        <taxon>Caryophanaceae</taxon>
        <taxon>Sporosarcina</taxon>
    </lineage>
</organism>
<dbReference type="PANTHER" id="PTHR42794">
    <property type="entry name" value="HEMIN IMPORT ATP-BINDING PROTEIN HMUV"/>
    <property type="match status" value="1"/>
</dbReference>
<keyword evidence="3" id="KW-0067">ATP-binding</keyword>
<dbReference type="InterPro" id="IPR017871">
    <property type="entry name" value="ABC_transporter-like_CS"/>
</dbReference>
<dbReference type="InterPro" id="IPR003593">
    <property type="entry name" value="AAA+_ATPase"/>
</dbReference>
<reference evidence="6" key="1">
    <citation type="submission" date="2023-03" db="EMBL/GenBank/DDBJ databases">
        <title>MT1 and MT2 Draft Genomes of Novel Species.</title>
        <authorList>
            <person name="Venkateswaran K."/>
        </authorList>
    </citation>
    <scope>NUCLEOTIDE SEQUENCE</scope>
    <source>
        <strain evidence="6">F6_3S_P_2</strain>
    </source>
</reference>
<dbReference type="Pfam" id="PF01955">
    <property type="entry name" value="CbiZ"/>
    <property type="match status" value="1"/>
</dbReference>
<keyword evidence="7" id="KW-1185">Reference proteome</keyword>
<accession>A0ABT8JML1</accession>
<gene>
    <name evidence="6" type="ORF">P5G49_00945</name>
</gene>
<name>A0ABT8JML1_9BACL</name>
<evidence type="ECO:0000256" key="2">
    <source>
        <dbReference type="ARBA" id="ARBA00022741"/>
    </source>
</evidence>
<dbReference type="SUPFAM" id="SSF52540">
    <property type="entry name" value="P-loop containing nucleoside triphosphate hydrolases"/>
    <property type="match status" value="1"/>
</dbReference>
<evidence type="ECO:0000313" key="6">
    <source>
        <dbReference type="EMBL" id="MDN4606043.1"/>
    </source>
</evidence>
<keyword evidence="1" id="KW-0813">Transport</keyword>
<dbReference type="InterPro" id="IPR002808">
    <property type="entry name" value="AdoCbi_amidolase"/>
</dbReference>
<evidence type="ECO:0000256" key="3">
    <source>
        <dbReference type="ARBA" id="ARBA00022840"/>
    </source>
</evidence>
<evidence type="ECO:0000313" key="7">
    <source>
        <dbReference type="Proteomes" id="UP001175097"/>
    </source>
</evidence>
<dbReference type="PROSITE" id="PS00211">
    <property type="entry name" value="ABC_TRANSPORTER_1"/>
    <property type="match status" value="1"/>
</dbReference>
<dbReference type="PROSITE" id="PS50893">
    <property type="entry name" value="ABC_TRANSPORTER_2"/>
    <property type="match status" value="1"/>
</dbReference>
<dbReference type="RefSeq" id="WP_301241588.1">
    <property type="nucleotide sequence ID" value="NZ_JAROCC010000001.1"/>
</dbReference>
<dbReference type="Proteomes" id="UP001175097">
    <property type="component" value="Unassembled WGS sequence"/>
</dbReference>
<dbReference type="InterPro" id="IPR027417">
    <property type="entry name" value="P-loop_NTPase"/>
</dbReference>
<dbReference type="SMART" id="SM00382">
    <property type="entry name" value="AAA"/>
    <property type="match status" value="1"/>
</dbReference>
<feature type="domain" description="ABC transporter" evidence="5">
    <location>
        <begin position="2"/>
        <end position="239"/>
    </location>
</feature>
<dbReference type="CDD" id="cd03214">
    <property type="entry name" value="ABC_Iron-Siderophores_B12_Hemin"/>
    <property type="match status" value="1"/>
</dbReference>
<evidence type="ECO:0000256" key="4">
    <source>
        <dbReference type="ARBA" id="ARBA00022967"/>
    </source>
</evidence>
<keyword evidence="2" id="KW-0547">Nucleotide-binding</keyword>